<proteinExistence type="predicted"/>
<evidence type="ECO:0000313" key="2">
    <source>
        <dbReference type="EMBL" id="RDI97587.1"/>
    </source>
</evidence>
<keyword evidence="1" id="KW-1133">Transmembrane helix</keyword>
<reference evidence="2 3" key="1">
    <citation type="submission" date="2018-07" db="EMBL/GenBank/DDBJ databases">
        <title>Dyella solisilvae sp. nov., isolated from the pine and broad-leaved mixed forest soil.</title>
        <authorList>
            <person name="Gao Z."/>
            <person name="Qiu L."/>
        </authorList>
    </citation>
    <scope>NUCLEOTIDE SEQUENCE [LARGE SCALE GENOMIC DNA]</scope>
    <source>
        <strain evidence="2 3">DHG54</strain>
    </source>
</reference>
<dbReference type="InterPro" id="IPR025489">
    <property type="entry name" value="DUF4381"/>
</dbReference>
<keyword evidence="3" id="KW-1185">Reference proteome</keyword>
<keyword evidence="1" id="KW-0812">Transmembrane</keyword>
<dbReference type="RefSeq" id="WP_114825905.1">
    <property type="nucleotide sequence ID" value="NZ_QQSY01000004.1"/>
</dbReference>
<dbReference type="EMBL" id="QQSY01000004">
    <property type="protein sequence ID" value="RDI97587.1"/>
    <property type="molecule type" value="Genomic_DNA"/>
</dbReference>
<name>A0A370K575_9GAMM</name>
<feature type="transmembrane region" description="Helical" evidence="1">
    <location>
        <begin position="33"/>
        <end position="51"/>
    </location>
</feature>
<comment type="caution">
    <text evidence="2">The sequence shown here is derived from an EMBL/GenBank/DDBJ whole genome shotgun (WGS) entry which is preliminary data.</text>
</comment>
<keyword evidence="1" id="KW-0472">Membrane</keyword>
<dbReference type="AlphaFoldDB" id="A0A370K575"/>
<gene>
    <name evidence="2" type="ORF">DVT68_14930</name>
</gene>
<evidence type="ECO:0000256" key="1">
    <source>
        <dbReference type="SAM" id="Phobius"/>
    </source>
</evidence>
<organism evidence="2 3">
    <name type="scientific">Dyella solisilvae</name>
    <dbReference type="NCBI Taxonomy" id="1920168"/>
    <lineage>
        <taxon>Bacteria</taxon>
        <taxon>Pseudomonadati</taxon>
        <taxon>Pseudomonadota</taxon>
        <taxon>Gammaproteobacteria</taxon>
        <taxon>Lysobacterales</taxon>
        <taxon>Rhodanobacteraceae</taxon>
        <taxon>Dyella</taxon>
    </lineage>
</organism>
<evidence type="ECO:0000313" key="3">
    <source>
        <dbReference type="Proteomes" id="UP000254711"/>
    </source>
</evidence>
<sequence length="168" mass="18574">MIVVPAKAPEAASIAQLKDIADPSPVSWAPQTAGWWVLAAIVLVLLSWWVVRRWRRWRRDRYRREAQAELARIERAVADPSQRTQALLALPALVKRTVLAWAPRAQVAPLSGAAWLAYLDRTFAGNVFSEGPGKVLGTLAYGLGEPRADEITALMALLHQWIDGHVPA</sequence>
<dbReference type="Proteomes" id="UP000254711">
    <property type="component" value="Unassembled WGS sequence"/>
</dbReference>
<protein>
    <submittedName>
        <fullName evidence="2">DUF4381 domain-containing protein</fullName>
    </submittedName>
</protein>
<dbReference type="OrthoDB" id="283083at2"/>
<accession>A0A370K575</accession>
<dbReference type="Pfam" id="PF14316">
    <property type="entry name" value="DUF4381"/>
    <property type="match status" value="1"/>
</dbReference>